<keyword evidence="2" id="KW-1185">Reference proteome</keyword>
<comment type="caution">
    <text evidence="1">The sequence shown here is derived from an EMBL/GenBank/DDBJ whole genome shotgun (WGS) entry which is preliminary data.</text>
</comment>
<dbReference type="EMBL" id="JAUEPN010000002">
    <property type="protein sequence ID" value="KAK3298679.1"/>
    <property type="molecule type" value="Genomic_DNA"/>
</dbReference>
<proteinExistence type="predicted"/>
<organism evidence="1 2">
    <name type="scientific">Chaetomium fimeti</name>
    <dbReference type="NCBI Taxonomy" id="1854472"/>
    <lineage>
        <taxon>Eukaryota</taxon>
        <taxon>Fungi</taxon>
        <taxon>Dikarya</taxon>
        <taxon>Ascomycota</taxon>
        <taxon>Pezizomycotina</taxon>
        <taxon>Sordariomycetes</taxon>
        <taxon>Sordariomycetidae</taxon>
        <taxon>Sordariales</taxon>
        <taxon>Chaetomiaceae</taxon>
        <taxon>Chaetomium</taxon>
    </lineage>
</organism>
<sequence>MYLYVFCLPPCLALSPFPGLVKPSNHDMTTADRNAAWSINDVYAEDVNFSPLIRRRGIYLLPCHPAQSKRRPEISRFCCYPITSARENRPW</sequence>
<evidence type="ECO:0000313" key="1">
    <source>
        <dbReference type="EMBL" id="KAK3298679.1"/>
    </source>
</evidence>
<reference evidence="1" key="1">
    <citation type="journal article" date="2023" name="Mol. Phylogenet. Evol.">
        <title>Genome-scale phylogeny and comparative genomics of the fungal order Sordariales.</title>
        <authorList>
            <person name="Hensen N."/>
            <person name="Bonometti L."/>
            <person name="Westerberg I."/>
            <person name="Brannstrom I.O."/>
            <person name="Guillou S."/>
            <person name="Cros-Aarteil S."/>
            <person name="Calhoun S."/>
            <person name="Haridas S."/>
            <person name="Kuo A."/>
            <person name="Mondo S."/>
            <person name="Pangilinan J."/>
            <person name="Riley R."/>
            <person name="LaButti K."/>
            <person name="Andreopoulos B."/>
            <person name="Lipzen A."/>
            <person name="Chen C."/>
            <person name="Yan M."/>
            <person name="Daum C."/>
            <person name="Ng V."/>
            <person name="Clum A."/>
            <person name="Steindorff A."/>
            <person name="Ohm R.A."/>
            <person name="Martin F."/>
            <person name="Silar P."/>
            <person name="Natvig D.O."/>
            <person name="Lalanne C."/>
            <person name="Gautier V."/>
            <person name="Ament-Velasquez S.L."/>
            <person name="Kruys A."/>
            <person name="Hutchinson M.I."/>
            <person name="Powell A.J."/>
            <person name="Barry K."/>
            <person name="Miller A.N."/>
            <person name="Grigoriev I.V."/>
            <person name="Debuchy R."/>
            <person name="Gladieux P."/>
            <person name="Hiltunen Thoren M."/>
            <person name="Johannesson H."/>
        </authorList>
    </citation>
    <scope>NUCLEOTIDE SEQUENCE</scope>
    <source>
        <strain evidence="1">CBS 168.71</strain>
    </source>
</reference>
<evidence type="ECO:0000313" key="2">
    <source>
        <dbReference type="Proteomes" id="UP001278766"/>
    </source>
</evidence>
<dbReference type="Proteomes" id="UP001278766">
    <property type="component" value="Unassembled WGS sequence"/>
</dbReference>
<protein>
    <submittedName>
        <fullName evidence="1">Uncharacterized protein</fullName>
    </submittedName>
</protein>
<name>A0AAE0HM08_9PEZI</name>
<accession>A0AAE0HM08</accession>
<reference evidence="1" key="2">
    <citation type="submission" date="2023-06" db="EMBL/GenBank/DDBJ databases">
        <authorList>
            <consortium name="Lawrence Berkeley National Laboratory"/>
            <person name="Haridas S."/>
            <person name="Hensen N."/>
            <person name="Bonometti L."/>
            <person name="Westerberg I."/>
            <person name="Brannstrom I.O."/>
            <person name="Guillou S."/>
            <person name="Cros-Aarteil S."/>
            <person name="Calhoun S."/>
            <person name="Kuo A."/>
            <person name="Mondo S."/>
            <person name="Pangilinan J."/>
            <person name="Riley R."/>
            <person name="Labutti K."/>
            <person name="Andreopoulos B."/>
            <person name="Lipzen A."/>
            <person name="Chen C."/>
            <person name="Yanf M."/>
            <person name="Daum C."/>
            <person name="Ng V."/>
            <person name="Clum A."/>
            <person name="Steindorff A."/>
            <person name="Ohm R."/>
            <person name="Martin F."/>
            <person name="Silar P."/>
            <person name="Natvig D."/>
            <person name="Lalanne C."/>
            <person name="Gautier V."/>
            <person name="Ament-Velasquez S.L."/>
            <person name="Kruys A."/>
            <person name="Hutchinson M.I."/>
            <person name="Powell A.J."/>
            <person name="Barry K."/>
            <person name="Miller A.N."/>
            <person name="Grigoriev I.V."/>
            <person name="Debuchy R."/>
            <person name="Gladieux P."/>
            <person name="Thoren M.H."/>
            <person name="Johannesson H."/>
        </authorList>
    </citation>
    <scope>NUCLEOTIDE SEQUENCE</scope>
    <source>
        <strain evidence="1">CBS 168.71</strain>
    </source>
</reference>
<gene>
    <name evidence="1" type="ORF">B0H64DRAFT_80490</name>
</gene>
<dbReference type="RefSeq" id="XP_062662193.1">
    <property type="nucleotide sequence ID" value="XM_062808798.1"/>
</dbReference>
<dbReference type="AlphaFoldDB" id="A0AAE0HM08"/>
<dbReference type="GeneID" id="87845746"/>